<protein>
    <submittedName>
        <fullName evidence="1">Uncharacterized protein</fullName>
    </submittedName>
</protein>
<accession>A0A8H7ZL29</accession>
<organism evidence="1 2">
    <name type="scientific">Olpidium bornovanus</name>
    <dbReference type="NCBI Taxonomy" id="278681"/>
    <lineage>
        <taxon>Eukaryota</taxon>
        <taxon>Fungi</taxon>
        <taxon>Fungi incertae sedis</taxon>
        <taxon>Olpidiomycota</taxon>
        <taxon>Olpidiomycotina</taxon>
        <taxon>Olpidiomycetes</taxon>
        <taxon>Olpidiales</taxon>
        <taxon>Olpidiaceae</taxon>
        <taxon>Olpidium</taxon>
    </lineage>
</organism>
<name>A0A8H7ZL29_9FUNG</name>
<keyword evidence="2" id="KW-1185">Reference proteome</keyword>
<comment type="caution">
    <text evidence="1">The sequence shown here is derived from an EMBL/GenBank/DDBJ whole genome shotgun (WGS) entry which is preliminary data.</text>
</comment>
<evidence type="ECO:0000313" key="2">
    <source>
        <dbReference type="Proteomes" id="UP000673691"/>
    </source>
</evidence>
<feature type="non-terminal residue" evidence="1">
    <location>
        <position position="1"/>
    </location>
</feature>
<reference evidence="1 2" key="1">
    <citation type="journal article" name="Sci. Rep.">
        <title>Genome-scale phylogenetic analyses confirm Olpidium as the closest living zoosporic fungus to the non-flagellated, terrestrial fungi.</title>
        <authorList>
            <person name="Chang Y."/>
            <person name="Rochon D."/>
            <person name="Sekimoto S."/>
            <person name="Wang Y."/>
            <person name="Chovatia M."/>
            <person name="Sandor L."/>
            <person name="Salamov A."/>
            <person name="Grigoriev I.V."/>
            <person name="Stajich J.E."/>
            <person name="Spatafora J.W."/>
        </authorList>
    </citation>
    <scope>NUCLEOTIDE SEQUENCE [LARGE SCALE GENOMIC DNA]</scope>
    <source>
        <strain evidence="1">S191</strain>
    </source>
</reference>
<dbReference type="AlphaFoldDB" id="A0A8H7ZL29"/>
<evidence type="ECO:0000313" key="1">
    <source>
        <dbReference type="EMBL" id="KAG5455370.1"/>
    </source>
</evidence>
<dbReference type="Proteomes" id="UP000673691">
    <property type="component" value="Unassembled WGS sequence"/>
</dbReference>
<dbReference type="EMBL" id="JAEFCI010013489">
    <property type="protein sequence ID" value="KAG5455370.1"/>
    <property type="molecule type" value="Genomic_DNA"/>
</dbReference>
<gene>
    <name evidence="1" type="ORF">BJ554DRAFT_5232</name>
</gene>
<sequence length="282" mass="31182">GLEVRGIVDALNGLLRTGNERVVVQIAFQEKRAFERLRGTPHQLVKYVVIALLFRLVSHPGLFQQVALDVRAHDLASSIELDPDELSEPGRIVVPDGLRVAEGFQNGIRLQNLLLQHPELVLVALDGRPAGAVHRGDGREVLNDLFRVLGLSRARLAGDEDGLVFAVLQHVAVRRVRHRKDVGRPLTALFVFVRRNHLLGVDRQPLIRVHRNEEKARIRLPGFAEEGVCVRACVRACVCVWHGARACVCQSAVGTRQKAATDVLAAYVDEVGKISEPQVVHD</sequence>
<proteinExistence type="predicted"/>